<gene>
    <name evidence="1" type="ORF">OEV98_03175</name>
</gene>
<proteinExistence type="predicted"/>
<reference evidence="1" key="1">
    <citation type="submission" date="2022-10" db="EMBL/GenBank/DDBJ databases">
        <title>Description of Fervidibacillus gen. nov. in the family Fervidibacillaceae fam. nov. with two species, Fervidibacillus albus sp. nov., and Fervidibacillus halotolerans sp. nov., isolated from tidal flat sediments.</title>
        <authorList>
            <person name="Kwon K.K."/>
            <person name="Yang S.-H."/>
        </authorList>
    </citation>
    <scope>NUCLEOTIDE SEQUENCE</scope>
    <source>
        <strain evidence="1">JCM 19140</strain>
    </source>
</reference>
<accession>A0AAE3LPR1</accession>
<dbReference type="AlphaFoldDB" id="A0AAE3LPR1"/>
<dbReference type="Pfam" id="PF10127">
    <property type="entry name" value="RlaP"/>
    <property type="match status" value="1"/>
</dbReference>
<organism evidence="1 2">
    <name type="scientific">Perspicuibacillus lycopersici</name>
    <dbReference type="NCBI Taxonomy" id="1325689"/>
    <lineage>
        <taxon>Bacteria</taxon>
        <taxon>Bacillati</taxon>
        <taxon>Bacillota</taxon>
        <taxon>Bacilli</taxon>
        <taxon>Bacillales</taxon>
        <taxon>Bacillaceae</taxon>
        <taxon>Perspicuibacillus</taxon>
    </lineage>
</organism>
<dbReference type="EMBL" id="JAOUSF010000001">
    <property type="protein sequence ID" value="MCU9612564.1"/>
    <property type="molecule type" value="Genomic_DNA"/>
</dbReference>
<name>A0AAE3LPR1_9BACI</name>
<evidence type="ECO:0000313" key="1">
    <source>
        <dbReference type="EMBL" id="MCU9612564.1"/>
    </source>
</evidence>
<dbReference type="PANTHER" id="PTHR34817">
    <property type="entry name" value="NUCLEOTIDYLTRANSFERASE"/>
    <property type="match status" value="1"/>
</dbReference>
<keyword evidence="2" id="KW-1185">Reference proteome</keyword>
<dbReference type="InterPro" id="IPR018775">
    <property type="entry name" value="RlaP"/>
</dbReference>
<evidence type="ECO:0000313" key="2">
    <source>
        <dbReference type="Proteomes" id="UP001209318"/>
    </source>
</evidence>
<dbReference type="RefSeq" id="WP_263071748.1">
    <property type="nucleotide sequence ID" value="NZ_JAOUSF010000001.1"/>
</dbReference>
<sequence length="247" mass="28506">MDIFKDTNFPWLAERTILLAPSGSFAYGTNTDSSDKDYKGICIPPIEFYLGLQSFNEFNTTGGKKYRNTKDDIDVTITHINKFVKDAIKGVPNNLELLFMQTNDYLKVTELGKMLINNRQLFLSKRVYKKYNGYAQSQIKKLSKPHSTHTIGTEARYDTKMFMHSIRLLTSAIEILETGNFHTYHPKRQLLLDCRNGKYSFSEAMELIQYYDQKLQVAYRTSSIPEEPDVSQINNLLISINKEALQL</sequence>
<dbReference type="Proteomes" id="UP001209318">
    <property type="component" value="Unassembled WGS sequence"/>
</dbReference>
<protein>
    <submittedName>
        <fullName evidence="1">Nucleotidyltransferase domain-containing protein</fullName>
    </submittedName>
</protein>
<dbReference type="PANTHER" id="PTHR34817:SF1">
    <property type="entry name" value="NUCLEOTIDYLTRANSFERASE"/>
    <property type="match status" value="1"/>
</dbReference>
<comment type="caution">
    <text evidence="1">The sequence shown here is derived from an EMBL/GenBank/DDBJ whole genome shotgun (WGS) entry which is preliminary data.</text>
</comment>